<evidence type="ECO:0000256" key="1">
    <source>
        <dbReference type="SAM" id="Phobius"/>
    </source>
</evidence>
<protein>
    <submittedName>
        <fullName evidence="2">Uncharacterized protein</fullName>
    </submittedName>
</protein>
<accession>A0A975ING8</accession>
<feature type="transmembrane region" description="Helical" evidence="1">
    <location>
        <begin position="30"/>
        <end position="53"/>
    </location>
</feature>
<feature type="transmembrane region" description="Helical" evidence="1">
    <location>
        <begin position="5"/>
        <end position="24"/>
    </location>
</feature>
<keyword evidence="1" id="KW-1133">Transmembrane helix</keyword>
<keyword evidence="3" id="KW-1185">Reference proteome</keyword>
<sequence length="70" mass="8297">MIIKFLFIAFILGIFIPSLTYLVYIEKNIFFYLLLSFVILFFIVAELILACLVRMIKLDEINICIQNKYP</sequence>
<dbReference type="Proteomes" id="UP000672038">
    <property type="component" value="Chromosome"/>
</dbReference>
<name>A0A975ING8_LOWBP</name>
<dbReference type="AlphaFoldDB" id="A0A975ING8"/>
<evidence type="ECO:0000313" key="2">
    <source>
        <dbReference type="EMBL" id="QTX02841.1"/>
    </source>
</evidence>
<organism evidence="2 3">
    <name type="scientific">Loofah witches'-broom phytoplasma</name>
    <dbReference type="NCBI Taxonomy" id="35773"/>
    <lineage>
        <taxon>Bacteria</taxon>
        <taxon>Bacillati</taxon>
        <taxon>Mycoplasmatota</taxon>
        <taxon>Mollicutes</taxon>
        <taxon>Acholeplasmatales</taxon>
        <taxon>Acholeplasmataceae</taxon>
        <taxon>Candidatus Phytoplasma</taxon>
        <taxon>16SrVIII (Loofah witches'-broom group)</taxon>
    </lineage>
</organism>
<dbReference type="EMBL" id="CP054393">
    <property type="protein sequence ID" value="QTX02841.1"/>
    <property type="molecule type" value="Genomic_DNA"/>
</dbReference>
<evidence type="ECO:0000313" key="3">
    <source>
        <dbReference type="Proteomes" id="UP000672038"/>
    </source>
</evidence>
<keyword evidence="1" id="KW-0472">Membrane</keyword>
<keyword evidence="1" id="KW-0812">Transmembrane</keyword>
<gene>
    <name evidence="2" type="ORF">LFWB_2710</name>
</gene>
<reference evidence="2" key="1">
    <citation type="submission" date="2020-06" db="EMBL/GenBank/DDBJ databases">
        <title>Complete genome sequence of Candidatus Phytoplasma luffae NCHU2019.</title>
        <authorList>
            <person name="Cho S.-T."/>
            <person name="Tan C.-M."/>
            <person name="Li J.-R."/>
            <person name="Chien Y.-Y."/>
            <person name="Chiu Y.-C."/>
            <person name="Yang J.-Y."/>
            <person name="Kuo C.-H."/>
        </authorList>
    </citation>
    <scope>NUCLEOTIDE SEQUENCE</scope>
    <source>
        <strain evidence="2">NCHU2019</strain>
    </source>
</reference>
<dbReference type="KEGG" id="pluf:LFWB_2710"/>
<proteinExistence type="predicted"/>